<gene>
    <name evidence="4" type="ORF">ANE_LOCUS11148</name>
</gene>
<comment type="caution">
    <text evidence="4">The sequence shown here is derived from an EMBL/GenBank/DDBJ whole genome shotgun (WGS) entry which is preliminary data.</text>
</comment>
<dbReference type="InterPro" id="IPR023796">
    <property type="entry name" value="Serpin_dom"/>
</dbReference>
<dbReference type="InterPro" id="IPR042185">
    <property type="entry name" value="Serpin_sf_2"/>
</dbReference>
<dbReference type="SMART" id="SM00093">
    <property type="entry name" value="SERPIN"/>
    <property type="match status" value="1"/>
</dbReference>
<dbReference type="AlphaFoldDB" id="A0A565BGC2"/>
<dbReference type="Pfam" id="PF00079">
    <property type="entry name" value="Serpin"/>
    <property type="match status" value="1"/>
</dbReference>
<evidence type="ECO:0000313" key="4">
    <source>
        <dbReference type="EMBL" id="VVB00704.1"/>
    </source>
</evidence>
<proteinExistence type="inferred from homology"/>
<dbReference type="Gene3D" id="2.30.39.10">
    <property type="entry name" value="Alpha-1-antitrypsin, domain 1"/>
    <property type="match status" value="1"/>
</dbReference>
<feature type="domain" description="Serpin" evidence="3">
    <location>
        <begin position="1"/>
        <end position="227"/>
    </location>
</feature>
<sequence length="230" mass="26891">MEVNAWVEDHTSGLIKNLLPHGFVTNITNKIYGNALYFKGAWKSPFDKYYTRDREFHLVNGKIVYVSFMSSHENQHVRAYDGFKVLRLPYRQGRDDIKREFSMYFYLPDKKDGLDTFVERMSSTRGFLDSHIPSYKVEVEKLRIPKFKIEFEFSVSEQLGIQSISLYHKALVEIDEEGAEATAATAHLTMLPGCCAPIKRPKTRFCSRSSISFLDKRRLYCNRFVRWSDL</sequence>
<dbReference type="InterPro" id="IPR000215">
    <property type="entry name" value="Serpin_fam"/>
</dbReference>
<dbReference type="OrthoDB" id="671595at2759"/>
<evidence type="ECO:0000256" key="1">
    <source>
        <dbReference type="ARBA" id="ARBA00009500"/>
    </source>
</evidence>
<dbReference type="Proteomes" id="UP000489600">
    <property type="component" value="Unassembled WGS sequence"/>
</dbReference>
<protein>
    <recommendedName>
        <fullName evidence="3">Serpin domain-containing protein</fullName>
    </recommendedName>
</protein>
<dbReference type="GO" id="GO:0004867">
    <property type="term" value="F:serine-type endopeptidase inhibitor activity"/>
    <property type="evidence" value="ECO:0007669"/>
    <property type="project" value="InterPro"/>
</dbReference>
<comment type="similarity">
    <text evidence="1 2">Belongs to the serpin family.</text>
</comment>
<organism evidence="4 5">
    <name type="scientific">Arabis nemorensis</name>
    <dbReference type="NCBI Taxonomy" id="586526"/>
    <lineage>
        <taxon>Eukaryota</taxon>
        <taxon>Viridiplantae</taxon>
        <taxon>Streptophyta</taxon>
        <taxon>Embryophyta</taxon>
        <taxon>Tracheophyta</taxon>
        <taxon>Spermatophyta</taxon>
        <taxon>Magnoliopsida</taxon>
        <taxon>eudicotyledons</taxon>
        <taxon>Gunneridae</taxon>
        <taxon>Pentapetalae</taxon>
        <taxon>rosids</taxon>
        <taxon>malvids</taxon>
        <taxon>Brassicales</taxon>
        <taxon>Brassicaceae</taxon>
        <taxon>Arabideae</taxon>
        <taxon>Arabis</taxon>
    </lineage>
</organism>
<reference evidence="4" key="1">
    <citation type="submission" date="2019-07" db="EMBL/GenBank/DDBJ databases">
        <authorList>
            <person name="Dittberner H."/>
        </authorList>
    </citation>
    <scope>NUCLEOTIDE SEQUENCE [LARGE SCALE GENOMIC DNA]</scope>
</reference>
<dbReference type="PANTHER" id="PTHR11461">
    <property type="entry name" value="SERINE PROTEASE INHIBITOR, SERPIN"/>
    <property type="match status" value="1"/>
</dbReference>
<accession>A0A565BGC2</accession>
<evidence type="ECO:0000259" key="3">
    <source>
        <dbReference type="SMART" id="SM00093"/>
    </source>
</evidence>
<dbReference type="Gene3D" id="3.30.497.10">
    <property type="entry name" value="Antithrombin, subunit I, domain 2"/>
    <property type="match status" value="1"/>
</dbReference>
<dbReference type="InterPro" id="IPR036186">
    <property type="entry name" value="Serpin_sf"/>
</dbReference>
<evidence type="ECO:0000313" key="5">
    <source>
        <dbReference type="Proteomes" id="UP000489600"/>
    </source>
</evidence>
<dbReference type="SUPFAM" id="SSF56574">
    <property type="entry name" value="Serpins"/>
    <property type="match status" value="1"/>
</dbReference>
<dbReference type="EMBL" id="CABITT030000004">
    <property type="protein sequence ID" value="VVB00704.1"/>
    <property type="molecule type" value="Genomic_DNA"/>
</dbReference>
<dbReference type="InterPro" id="IPR042178">
    <property type="entry name" value="Serpin_sf_1"/>
</dbReference>
<keyword evidence="5" id="KW-1185">Reference proteome</keyword>
<dbReference type="GO" id="GO:0005615">
    <property type="term" value="C:extracellular space"/>
    <property type="evidence" value="ECO:0007669"/>
    <property type="project" value="InterPro"/>
</dbReference>
<dbReference type="PANTHER" id="PTHR11461:SF321">
    <property type="entry name" value="SERPIN-Z1"/>
    <property type="match status" value="1"/>
</dbReference>
<evidence type="ECO:0000256" key="2">
    <source>
        <dbReference type="RuleBase" id="RU000411"/>
    </source>
</evidence>
<dbReference type="Gene3D" id="6.20.40.10">
    <property type="match status" value="1"/>
</dbReference>
<name>A0A565BGC2_9BRAS</name>